<dbReference type="InterPro" id="IPR036866">
    <property type="entry name" value="RibonucZ/Hydroxyglut_hydro"/>
</dbReference>
<dbReference type="PANTHER" id="PTHR23131">
    <property type="entry name" value="ENDORIBONUCLEASE LACTB2"/>
    <property type="match status" value="1"/>
</dbReference>
<evidence type="ECO:0000259" key="1">
    <source>
        <dbReference type="SMART" id="SM00849"/>
    </source>
</evidence>
<name>A0A1Q9AAL8_9HYPH</name>
<dbReference type="SMART" id="SM00849">
    <property type="entry name" value="Lactamase_B"/>
    <property type="match status" value="1"/>
</dbReference>
<dbReference type="PANTHER" id="PTHR23131:SF0">
    <property type="entry name" value="ENDORIBONUCLEASE LACTB2"/>
    <property type="match status" value="1"/>
</dbReference>
<evidence type="ECO:0000313" key="2">
    <source>
        <dbReference type="EMBL" id="MBB4007120.1"/>
    </source>
</evidence>
<dbReference type="EMBL" id="MKIN01000018">
    <property type="protein sequence ID" value="OLP51907.1"/>
    <property type="molecule type" value="Genomic_DNA"/>
</dbReference>
<sequence length="307" mass="32704">MSENLSVSADYQAEYGRRVPILPGVERITANNASVMTYKGTNSYIVGERSVCVIDPGPDNEAHFHALQLALRGRELTHIVLTHTHRDHSGLALRLKALTGALLVAEGPHRLARALHPGEAAAFGESSDIDLLPDVTLADGELLEGNGWALETVLTPGHAANHAAFALKGPAAGDGVLFSGDHVMGWASTVIAPPDGSMRDYMASLDRLLARVDRVYLPGHGGPVLSPLAHVAVLKQHRLNREQAILARVQAGDRTLDDLLAAIYRDISPDLYKAAALSLLAHLEDLAERGAVRTDGPVLAGSRFHPG</sequence>
<dbReference type="InterPro" id="IPR036388">
    <property type="entry name" value="WH-like_DNA-bd_sf"/>
</dbReference>
<dbReference type="Pfam" id="PF17778">
    <property type="entry name" value="WHD_BLACT"/>
    <property type="match status" value="1"/>
</dbReference>
<reference evidence="2 5" key="2">
    <citation type="submission" date="2020-08" db="EMBL/GenBank/DDBJ databases">
        <title>Genomic Encyclopedia of Type Strains, Phase IV (KMG-IV): sequencing the most valuable type-strain genomes for metagenomic binning, comparative biology and taxonomic classification.</title>
        <authorList>
            <person name="Goeker M."/>
        </authorList>
    </citation>
    <scope>NUCLEOTIDE SEQUENCE [LARGE SCALE GENOMIC DNA]</scope>
    <source>
        <strain evidence="2 5">DSM 100021</strain>
    </source>
</reference>
<dbReference type="Pfam" id="PF00753">
    <property type="entry name" value="Lactamase_B"/>
    <property type="match status" value="1"/>
</dbReference>
<feature type="domain" description="Metallo-beta-lactamase" evidence="1">
    <location>
        <begin position="40"/>
        <end position="220"/>
    </location>
</feature>
<dbReference type="InterPro" id="IPR050662">
    <property type="entry name" value="Sec-metab_biosynth-thioest"/>
</dbReference>
<reference evidence="3 4" key="1">
    <citation type="submission" date="2016-09" db="EMBL/GenBank/DDBJ databases">
        <title>Rhizobium oryziradicis sp. nov., isolated from the root of rice.</title>
        <authorList>
            <person name="Zhao J."/>
            <person name="Zhang X."/>
        </authorList>
    </citation>
    <scope>NUCLEOTIDE SEQUENCE [LARGE SCALE GENOMIC DNA]</scope>
    <source>
        <strain evidence="3 4">14971</strain>
    </source>
</reference>
<dbReference type="GO" id="GO:0004416">
    <property type="term" value="F:hydroxyacylglutathione hydrolase activity"/>
    <property type="evidence" value="ECO:0007669"/>
    <property type="project" value="UniProtKB-EC"/>
</dbReference>
<dbReference type="Gene3D" id="1.10.10.10">
    <property type="entry name" value="Winged helix-like DNA-binding domain superfamily/Winged helix DNA-binding domain"/>
    <property type="match status" value="1"/>
</dbReference>
<dbReference type="STRING" id="887144.BJF91_23625"/>
<gene>
    <name evidence="3" type="ORF">BJF91_23625</name>
    <name evidence="2" type="ORF">GGQ71_001383</name>
</gene>
<dbReference type="OrthoDB" id="9788263at2"/>
<dbReference type="InterPro" id="IPR001279">
    <property type="entry name" value="Metallo-B-lactamas"/>
</dbReference>
<dbReference type="InterPro" id="IPR041516">
    <property type="entry name" value="LACTB2_WH"/>
</dbReference>
<dbReference type="Proteomes" id="UP000185598">
    <property type="component" value="Unassembled WGS sequence"/>
</dbReference>
<dbReference type="SUPFAM" id="SSF56281">
    <property type="entry name" value="Metallo-hydrolase/oxidoreductase"/>
    <property type="match status" value="1"/>
</dbReference>
<keyword evidence="3" id="KW-0378">Hydrolase</keyword>
<protein>
    <submittedName>
        <fullName evidence="2">Hydroxyacylglutathione hydrolase</fullName>
        <ecNumber evidence="2">3.1.2.6</ecNumber>
    </submittedName>
    <submittedName>
        <fullName evidence="3">MBL fold metallo-hydrolase</fullName>
    </submittedName>
</protein>
<dbReference type="EMBL" id="JACIED010000002">
    <property type="protein sequence ID" value="MBB4007120.1"/>
    <property type="molecule type" value="Genomic_DNA"/>
</dbReference>
<dbReference type="AlphaFoldDB" id="A0A1Q9AAL8"/>
<evidence type="ECO:0000313" key="5">
    <source>
        <dbReference type="Proteomes" id="UP000544107"/>
    </source>
</evidence>
<dbReference type="CDD" id="cd16278">
    <property type="entry name" value="metallo-hydrolase-like_MBL-fold"/>
    <property type="match status" value="1"/>
</dbReference>
<organism evidence="3 4">
    <name type="scientific">Allorhizobium taibaishanense</name>
    <dbReference type="NCBI Taxonomy" id="887144"/>
    <lineage>
        <taxon>Bacteria</taxon>
        <taxon>Pseudomonadati</taxon>
        <taxon>Pseudomonadota</taxon>
        <taxon>Alphaproteobacteria</taxon>
        <taxon>Hyphomicrobiales</taxon>
        <taxon>Rhizobiaceae</taxon>
        <taxon>Rhizobium/Agrobacterium group</taxon>
        <taxon>Allorhizobium</taxon>
    </lineage>
</organism>
<evidence type="ECO:0000313" key="3">
    <source>
        <dbReference type="EMBL" id="OLP51907.1"/>
    </source>
</evidence>
<dbReference type="EC" id="3.1.2.6" evidence="2"/>
<dbReference type="Gene3D" id="3.60.15.10">
    <property type="entry name" value="Ribonuclease Z/Hydroxyacylglutathione hydrolase-like"/>
    <property type="match status" value="1"/>
</dbReference>
<dbReference type="RefSeq" id="WP_075613037.1">
    <property type="nucleotide sequence ID" value="NZ_JACIED010000002.1"/>
</dbReference>
<evidence type="ECO:0000313" key="4">
    <source>
        <dbReference type="Proteomes" id="UP000185598"/>
    </source>
</evidence>
<keyword evidence="4" id="KW-1185">Reference proteome</keyword>
<dbReference type="Proteomes" id="UP000544107">
    <property type="component" value="Unassembled WGS sequence"/>
</dbReference>
<proteinExistence type="predicted"/>
<comment type="caution">
    <text evidence="3">The sequence shown here is derived from an EMBL/GenBank/DDBJ whole genome shotgun (WGS) entry which is preliminary data.</text>
</comment>
<accession>A0A1Q9AAL8</accession>